<protein>
    <submittedName>
        <fullName evidence="2">GDYXXLXY domain-containing protein</fullName>
    </submittedName>
</protein>
<keyword evidence="1" id="KW-0472">Membrane</keyword>
<sequence length="175" mass="20166">MRAKFIIFAILFQILALLGMLGYAYAPLYFGKEMKVGVSLYDPRDFLRGNYVKITYDFANNLPKYIDKNTSVRYGTKIYITFKKDENGTFVRDGYSFEKPKNAESFIVGRFDGYYYKFGTEAFFMSPQAAKKMESDMRKYGGYAILMVSKNGNARIKELFPSNQPRPDAQNLISP</sequence>
<evidence type="ECO:0000313" key="3">
    <source>
        <dbReference type="Proteomes" id="UP000682951"/>
    </source>
</evidence>
<proteinExistence type="predicted"/>
<feature type="transmembrane region" description="Helical" evidence="1">
    <location>
        <begin position="6"/>
        <end position="26"/>
    </location>
</feature>
<dbReference type="Pfam" id="PF14345">
    <property type="entry name" value="GDYXXLXY"/>
    <property type="match status" value="1"/>
</dbReference>
<organism evidence="2 3">
    <name type="scientific">Campylobacter anatolicus</name>
    <dbReference type="NCBI Taxonomy" id="2829105"/>
    <lineage>
        <taxon>Bacteria</taxon>
        <taxon>Pseudomonadati</taxon>
        <taxon>Campylobacterota</taxon>
        <taxon>Epsilonproteobacteria</taxon>
        <taxon>Campylobacterales</taxon>
        <taxon>Campylobacteraceae</taxon>
        <taxon>Campylobacter</taxon>
    </lineage>
</organism>
<keyword evidence="1" id="KW-1133">Transmembrane helix</keyword>
<evidence type="ECO:0000256" key="1">
    <source>
        <dbReference type="SAM" id="Phobius"/>
    </source>
</evidence>
<evidence type="ECO:0000313" key="2">
    <source>
        <dbReference type="EMBL" id="MBR8463974.1"/>
    </source>
</evidence>
<gene>
    <name evidence="2" type="ORF">KDD93_05215</name>
</gene>
<dbReference type="InterPro" id="IPR025833">
    <property type="entry name" value="GDYXXLXY"/>
</dbReference>
<accession>A0ABS5HI69</accession>
<dbReference type="EMBL" id="JAGSSW010000004">
    <property type="protein sequence ID" value="MBR8463974.1"/>
    <property type="molecule type" value="Genomic_DNA"/>
</dbReference>
<name>A0ABS5HI69_9BACT</name>
<comment type="caution">
    <text evidence="2">The sequence shown here is derived from an EMBL/GenBank/DDBJ whole genome shotgun (WGS) entry which is preliminary data.</text>
</comment>
<dbReference type="Proteomes" id="UP000682951">
    <property type="component" value="Unassembled WGS sequence"/>
</dbReference>
<keyword evidence="3" id="KW-1185">Reference proteome</keyword>
<reference evidence="2 3" key="1">
    <citation type="submission" date="2021-04" db="EMBL/GenBank/DDBJ databases">
        <title>Molecular and phenotypic characterization and identification of bacterial isolates recovered from the Anatolian ground squirrels (Spermophilus xanthoprymnus) and which have the potential to form a new species in the Campylobacter genus.</title>
        <authorList>
            <person name="Aydin F."/>
            <person name="Abay S."/>
            <person name="Kayman T."/>
            <person name="Karakaya E."/>
            <person name="Mustak H.K."/>
            <person name="Mustak I.B."/>
            <person name="Bilgin N."/>
            <person name="Duzler A."/>
            <person name="Sahin O."/>
            <person name="Guran O."/>
            <person name="Saticioglu I.B."/>
        </authorList>
    </citation>
    <scope>NUCLEOTIDE SEQUENCE [LARGE SCALE GENOMIC DNA]</scope>
    <source>
        <strain evidence="3">faydin-G24</strain>
    </source>
</reference>
<keyword evidence="1" id="KW-0812">Transmembrane</keyword>
<dbReference type="RefSeq" id="WP_212141980.1">
    <property type="nucleotide sequence ID" value="NZ_JAGSSW010000004.1"/>
</dbReference>